<name>A0A174LCJ7_BACUN</name>
<accession>A0A174LCJ7</accession>
<dbReference type="InterPro" id="IPR002347">
    <property type="entry name" value="SDR_fam"/>
</dbReference>
<dbReference type="EC" id="1.1.1.-" evidence="4"/>
<sequence length="265" mass="28803">MLAVLILKLNNMMEKKIVLITGASSGIGEGCARKFAMNGYRLILNGRNVEKLNAVKKELLEKYGADVYLLPFDVRDRQAARAALESLPEEWKAVDILVNNAGLVIGVDKEHEGNLDEWDIVIDTNVKALLAMTRLVVPGMVERGRGHVINMGSIAGDYAYPGGSVYCACKAAVKALSDGLRIDLVDTPIRVTNIKPGLVETNFSVVRFRGNREAADNVYKGIRPLTGDDIAEVVYFAAAVPEHIQIAEVLVMPANQATGTIVSRK</sequence>
<keyword evidence="2 4" id="KW-0560">Oxidoreductase</keyword>
<dbReference type="Gene3D" id="3.40.50.720">
    <property type="entry name" value="NAD(P)-binding Rossmann-like Domain"/>
    <property type="match status" value="1"/>
</dbReference>
<dbReference type="InterPro" id="IPR020904">
    <property type="entry name" value="Sc_DH/Rdtase_CS"/>
</dbReference>
<dbReference type="PRINTS" id="PR00081">
    <property type="entry name" value="GDHRDH"/>
</dbReference>
<evidence type="ECO:0000256" key="3">
    <source>
        <dbReference type="RuleBase" id="RU000363"/>
    </source>
</evidence>
<evidence type="ECO:0000256" key="1">
    <source>
        <dbReference type="ARBA" id="ARBA00006484"/>
    </source>
</evidence>
<proteinExistence type="inferred from homology"/>
<reference evidence="4 5" key="1">
    <citation type="submission" date="2015-09" db="EMBL/GenBank/DDBJ databases">
        <authorList>
            <consortium name="Pathogen Informatics"/>
        </authorList>
    </citation>
    <scope>NUCLEOTIDE SEQUENCE [LARGE SCALE GENOMIC DNA]</scope>
    <source>
        <strain evidence="4 5">2789STDY5834847</strain>
    </source>
</reference>
<protein>
    <submittedName>
        <fullName evidence="4">Short-chain dehydrogenase</fullName>
        <ecNumber evidence="4">1.1.1.-</ecNumber>
    </submittedName>
</protein>
<dbReference type="EMBL" id="CZAF01000008">
    <property type="protein sequence ID" value="CUP20237.1"/>
    <property type="molecule type" value="Genomic_DNA"/>
</dbReference>
<evidence type="ECO:0000256" key="2">
    <source>
        <dbReference type="ARBA" id="ARBA00023002"/>
    </source>
</evidence>
<dbReference type="PANTHER" id="PTHR42901">
    <property type="entry name" value="ALCOHOL DEHYDROGENASE"/>
    <property type="match status" value="1"/>
</dbReference>
<dbReference type="Proteomes" id="UP000095614">
    <property type="component" value="Unassembled WGS sequence"/>
</dbReference>
<dbReference type="PRINTS" id="PR00080">
    <property type="entry name" value="SDRFAMILY"/>
</dbReference>
<dbReference type="FunFam" id="3.40.50.720:FF:000047">
    <property type="entry name" value="NADP-dependent L-serine/L-allo-threonine dehydrogenase"/>
    <property type="match status" value="1"/>
</dbReference>
<dbReference type="PROSITE" id="PS00061">
    <property type="entry name" value="ADH_SHORT"/>
    <property type="match status" value="1"/>
</dbReference>
<dbReference type="CDD" id="cd05346">
    <property type="entry name" value="SDR_c5"/>
    <property type="match status" value="1"/>
</dbReference>
<dbReference type="InterPro" id="IPR036291">
    <property type="entry name" value="NAD(P)-bd_dom_sf"/>
</dbReference>
<dbReference type="Pfam" id="PF00106">
    <property type="entry name" value="adh_short"/>
    <property type="match status" value="1"/>
</dbReference>
<dbReference type="PANTHER" id="PTHR42901:SF1">
    <property type="entry name" value="ALCOHOL DEHYDROGENASE"/>
    <property type="match status" value="1"/>
</dbReference>
<organism evidence="4 5">
    <name type="scientific">Bacteroides uniformis</name>
    <dbReference type="NCBI Taxonomy" id="820"/>
    <lineage>
        <taxon>Bacteria</taxon>
        <taxon>Pseudomonadati</taxon>
        <taxon>Bacteroidota</taxon>
        <taxon>Bacteroidia</taxon>
        <taxon>Bacteroidales</taxon>
        <taxon>Bacteroidaceae</taxon>
        <taxon>Bacteroides</taxon>
    </lineage>
</organism>
<dbReference type="SUPFAM" id="SSF51735">
    <property type="entry name" value="NAD(P)-binding Rossmann-fold domains"/>
    <property type="match status" value="1"/>
</dbReference>
<comment type="similarity">
    <text evidence="1 3">Belongs to the short-chain dehydrogenases/reductases (SDR) family.</text>
</comment>
<dbReference type="GO" id="GO:0016616">
    <property type="term" value="F:oxidoreductase activity, acting on the CH-OH group of donors, NAD or NADP as acceptor"/>
    <property type="evidence" value="ECO:0007669"/>
    <property type="project" value="UniProtKB-ARBA"/>
</dbReference>
<evidence type="ECO:0000313" key="5">
    <source>
        <dbReference type="Proteomes" id="UP000095614"/>
    </source>
</evidence>
<evidence type="ECO:0000313" key="4">
    <source>
        <dbReference type="EMBL" id="CUP20237.1"/>
    </source>
</evidence>
<dbReference type="AlphaFoldDB" id="A0A174LCJ7"/>
<gene>
    <name evidence="4" type="primary">ydfG</name>
    <name evidence="4" type="ORF">ERS852462_02918</name>
</gene>